<keyword evidence="3" id="KW-1185">Reference proteome</keyword>
<evidence type="ECO:0000313" key="2">
    <source>
        <dbReference type="EMBL" id="ORA97494.1"/>
    </source>
</evidence>
<dbReference type="Pfam" id="PF00293">
    <property type="entry name" value="NUDIX"/>
    <property type="match status" value="1"/>
</dbReference>
<dbReference type="PANTHER" id="PTHR43736:SF4">
    <property type="entry name" value="SLR1690 PROTEIN"/>
    <property type="match status" value="1"/>
</dbReference>
<dbReference type="RefSeq" id="WP_069420716.1">
    <property type="nucleotide sequence ID" value="NZ_CBCRZH010000009.1"/>
</dbReference>
<reference evidence="2 3" key="1">
    <citation type="submission" date="2017-02" db="EMBL/GenBank/DDBJ databases">
        <title>The new phylogeny of genus Mycobacterium.</title>
        <authorList>
            <person name="Tortoli E."/>
            <person name="Trovato A."/>
            <person name="Cirillo D.M."/>
        </authorList>
    </citation>
    <scope>NUCLEOTIDE SEQUENCE [LARGE SCALE GENOMIC DNA]</scope>
    <source>
        <strain evidence="2 3">DSM 44049</strain>
    </source>
</reference>
<comment type="caution">
    <text evidence="2">The sequence shown here is derived from an EMBL/GenBank/DDBJ whole genome shotgun (WGS) entry which is preliminary data.</text>
</comment>
<accession>A0A1E3SAG9</accession>
<dbReference type="SUPFAM" id="SSF55811">
    <property type="entry name" value="Nudix"/>
    <property type="match status" value="1"/>
</dbReference>
<gene>
    <name evidence="2" type="ORF">BST27_22205</name>
</gene>
<feature type="domain" description="Nudix hydrolase" evidence="1">
    <location>
        <begin position="24"/>
        <end position="110"/>
    </location>
</feature>
<dbReference type="Gene3D" id="3.90.79.10">
    <property type="entry name" value="Nucleoside Triphosphate Pyrophosphohydrolase"/>
    <property type="match status" value="1"/>
</dbReference>
<organism evidence="2 3">
    <name type="scientific">Mycobacterium intermedium</name>
    <dbReference type="NCBI Taxonomy" id="28445"/>
    <lineage>
        <taxon>Bacteria</taxon>
        <taxon>Bacillati</taxon>
        <taxon>Actinomycetota</taxon>
        <taxon>Actinomycetes</taxon>
        <taxon>Mycobacteriales</taxon>
        <taxon>Mycobacteriaceae</taxon>
        <taxon>Mycobacterium</taxon>
        <taxon>Mycobacterium simiae complex</taxon>
    </lineage>
</organism>
<sequence length="222" mass="23585">MSSLRETNLVYKDGKHPLHGTWLSVDLVALTQDADAVRIALITRAGEPHQGATTLPGGLLAAWNQETVEQAARRIAREKVGVEIVGGVAVLDVVSDPGRDERGHTVSIVVGVRIPAGTPGAVRIDGVPDGMPFGHSPMVRAALAKIRTGLFTDPALTYALLGESTTMAEVMALARACDPEASESTIGSRLRRCGMYHPDHNRRRQTGAGRPALVFTKVLKAS</sequence>
<dbReference type="CDD" id="cd18873">
    <property type="entry name" value="NUDIX_NadM_like"/>
    <property type="match status" value="1"/>
</dbReference>
<dbReference type="PANTHER" id="PTHR43736">
    <property type="entry name" value="ADP-RIBOSE PYROPHOSPHATASE"/>
    <property type="match status" value="1"/>
</dbReference>
<dbReference type="InterPro" id="IPR015797">
    <property type="entry name" value="NUDIX_hydrolase-like_dom_sf"/>
</dbReference>
<name>A0A1E3SAG9_MYCIE</name>
<dbReference type="AlphaFoldDB" id="A0A1E3SAG9"/>
<dbReference type="OrthoDB" id="9761969at2"/>
<evidence type="ECO:0000259" key="1">
    <source>
        <dbReference type="Pfam" id="PF00293"/>
    </source>
</evidence>
<dbReference type="STRING" id="28445.BHQ20_19045"/>
<proteinExistence type="predicted"/>
<protein>
    <submittedName>
        <fullName evidence="2">DNA mismatch repair protein MutT</fullName>
    </submittedName>
</protein>
<dbReference type="Proteomes" id="UP000192739">
    <property type="component" value="Unassembled WGS sequence"/>
</dbReference>
<dbReference type="InterPro" id="IPR000086">
    <property type="entry name" value="NUDIX_hydrolase_dom"/>
</dbReference>
<dbReference type="EMBL" id="MVHT01000074">
    <property type="protein sequence ID" value="ORA97494.1"/>
    <property type="molecule type" value="Genomic_DNA"/>
</dbReference>
<evidence type="ECO:0000313" key="3">
    <source>
        <dbReference type="Proteomes" id="UP000192739"/>
    </source>
</evidence>